<name>A0A9W6Z9I9_9STRA</name>
<sequence length="264" mass="29788">MLASVIDYALPIFPPYLAFWVFNLACYMLSPSPTHSDDMKYTLVQHPSDFARTMVRWWILDSLVQRDSCWPLLVLVPLTCYETAICQYLFDRHEHIPTPAVTVHQILNCCRTAVVETGGVVLALKIVPGDFSEFAPHCLIHPLVSMLCEKYSAPVVHSPPPSFVEVLQLLYLSPLFDLGLDLGIYTFHLTSHSNKFLSNLIHADHHTDTAKTHGRLVAYETYTITWLETIVIFFCYTLGLGFCLLSQTPTFAPLPVFQLAALIS</sequence>
<evidence type="ECO:0000313" key="2">
    <source>
        <dbReference type="EMBL" id="GMH47272.1"/>
    </source>
</evidence>
<keyword evidence="1" id="KW-1133">Transmembrane helix</keyword>
<keyword evidence="1" id="KW-0472">Membrane</keyword>
<comment type="caution">
    <text evidence="2">The sequence shown here is derived from an EMBL/GenBank/DDBJ whole genome shotgun (WGS) entry which is preliminary data.</text>
</comment>
<feature type="transmembrane region" description="Helical" evidence="1">
    <location>
        <begin position="12"/>
        <end position="30"/>
    </location>
</feature>
<evidence type="ECO:0000313" key="3">
    <source>
        <dbReference type="Proteomes" id="UP001162640"/>
    </source>
</evidence>
<dbReference type="EMBL" id="BLQM01000001">
    <property type="protein sequence ID" value="GMH47272.1"/>
    <property type="molecule type" value="Genomic_DNA"/>
</dbReference>
<dbReference type="Proteomes" id="UP001162640">
    <property type="component" value="Unassembled WGS sequence"/>
</dbReference>
<gene>
    <name evidence="2" type="ORF">TL16_g00023</name>
</gene>
<dbReference type="AlphaFoldDB" id="A0A9W6Z9I9"/>
<evidence type="ECO:0008006" key="4">
    <source>
        <dbReference type="Google" id="ProtNLM"/>
    </source>
</evidence>
<accession>A0A9W6Z9I9</accession>
<keyword evidence="1" id="KW-0812">Transmembrane</keyword>
<proteinExistence type="predicted"/>
<reference evidence="3" key="1">
    <citation type="journal article" date="2023" name="Commun. Biol.">
        <title>Genome analysis of Parmales, the sister group of diatoms, reveals the evolutionary specialization of diatoms from phago-mixotrophs to photoautotrophs.</title>
        <authorList>
            <person name="Ban H."/>
            <person name="Sato S."/>
            <person name="Yoshikawa S."/>
            <person name="Yamada K."/>
            <person name="Nakamura Y."/>
            <person name="Ichinomiya M."/>
            <person name="Sato N."/>
            <person name="Blanc-Mathieu R."/>
            <person name="Endo H."/>
            <person name="Kuwata A."/>
            <person name="Ogata H."/>
        </authorList>
    </citation>
    <scope>NUCLEOTIDE SEQUENCE [LARGE SCALE GENOMIC DNA]</scope>
</reference>
<protein>
    <recommendedName>
        <fullName evidence="4">Fatty acid hydroxylase domain-containing protein</fullName>
    </recommendedName>
</protein>
<evidence type="ECO:0000256" key="1">
    <source>
        <dbReference type="SAM" id="Phobius"/>
    </source>
</evidence>
<organism evidence="2 3">
    <name type="scientific">Triparma laevis f. inornata</name>
    <dbReference type="NCBI Taxonomy" id="1714386"/>
    <lineage>
        <taxon>Eukaryota</taxon>
        <taxon>Sar</taxon>
        <taxon>Stramenopiles</taxon>
        <taxon>Ochrophyta</taxon>
        <taxon>Bolidophyceae</taxon>
        <taxon>Parmales</taxon>
        <taxon>Triparmaceae</taxon>
        <taxon>Triparma</taxon>
    </lineage>
</organism>